<dbReference type="InterPro" id="IPR044867">
    <property type="entry name" value="DEUBAD_dom"/>
</dbReference>
<keyword evidence="4" id="KW-0862">Zinc</keyword>
<dbReference type="AlphaFoldDB" id="A0A9P8L9G0"/>
<proteinExistence type="predicted"/>
<dbReference type="GO" id="GO:0005634">
    <property type="term" value="C:nucleus"/>
    <property type="evidence" value="ECO:0007669"/>
    <property type="project" value="UniProtKB-SubCell"/>
</dbReference>
<evidence type="ECO:0000256" key="4">
    <source>
        <dbReference type="ARBA" id="ARBA00022833"/>
    </source>
</evidence>
<evidence type="ECO:0000256" key="3">
    <source>
        <dbReference type="ARBA" id="ARBA00022771"/>
    </source>
</evidence>
<evidence type="ECO:0000256" key="5">
    <source>
        <dbReference type="ARBA" id="ARBA00023015"/>
    </source>
</evidence>
<dbReference type="PROSITE" id="PS51916">
    <property type="entry name" value="DEUBAD"/>
    <property type="match status" value="1"/>
</dbReference>
<keyword evidence="11" id="KW-1185">Reference proteome</keyword>
<keyword evidence="5" id="KW-0805">Transcription regulation</keyword>
<feature type="region of interest" description="Disordered" evidence="8">
    <location>
        <begin position="1"/>
        <end position="185"/>
    </location>
</feature>
<evidence type="ECO:0000259" key="9">
    <source>
        <dbReference type="PROSITE" id="PS51916"/>
    </source>
</evidence>
<accession>A0A9P8L9G0</accession>
<evidence type="ECO:0000256" key="8">
    <source>
        <dbReference type="SAM" id="MobiDB-lite"/>
    </source>
</evidence>
<evidence type="ECO:0000256" key="6">
    <source>
        <dbReference type="ARBA" id="ARBA00023163"/>
    </source>
</evidence>
<evidence type="ECO:0000256" key="7">
    <source>
        <dbReference type="ARBA" id="ARBA00023242"/>
    </source>
</evidence>
<name>A0A9P8L9G0_9PEZI</name>
<keyword evidence="3" id="KW-0863">Zinc-finger</keyword>
<reference evidence="10" key="1">
    <citation type="submission" date="2021-03" db="EMBL/GenBank/DDBJ databases">
        <title>Comparative genomics and phylogenomic investigation of the class Geoglossomycetes provide insights into ecological specialization and systematics.</title>
        <authorList>
            <person name="Melie T."/>
            <person name="Pirro S."/>
            <person name="Miller A.N."/>
            <person name="Quandt A."/>
        </authorList>
    </citation>
    <scope>NUCLEOTIDE SEQUENCE</scope>
    <source>
        <strain evidence="10">CAQ_001_2017</strain>
    </source>
</reference>
<gene>
    <name evidence="10" type="ORF">GP486_005329</name>
</gene>
<keyword evidence="2" id="KW-0479">Metal-binding</keyword>
<evidence type="ECO:0000256" key="1">
    <source>
        <dbReference type="ARBA" id="ARBA00004123"/>
    </source>
</evidence>
<evidence type="ECO:0000313" key="10">
    <source>
        <dbReference type="EMBL" id="KAH0556877.1"/>
    </source>
</evidence>
<evidence type="ECO:0000313" key="11">
    <source>
        <dbReference type="Proteomes" id="UP000750711"/>
    </source>
</evidence>
<comment type="subcellular location">
    <subcellularLocation>
        <location evidence="1">Nucleus</location>
    </subcellularLocation>
</comment>
<keyword evidence="6" id="KW-0804">Transcription</keyword>
<dbReference type="GO" id="GO:0008270">
    <property type="term" value="F:zinc ion binding"/>
    <property type="evidence" value="ECO:0007669"/>
    <property type="project" value="UniProtKB-KW"/>
</dbReference>
<keyword evidence="7" id="KW-0539">Nucleus</keyword>
<sequence>MARKAKSAASRKSARAKKASAKETAQEDLPPPTIDKADSKDAEEIADVITVETKLDVGISNVPHAQDPETPTGRPATATSNGSGVGSDFKAPARKDEGQTVNTKLPTSDQSSLQSSPLSDVPSGSLSQLASASESEPTSRQRSTRKRRISERYREEPESPVSAKGAKESAGPRKRAKPTSRNNSMSQIWSEKSLFEGTNSILASIDLVKLFNEPRAWDILNAEEKHTLAASFPANAFDGSPDNPDAHFRPGFLKYDNDWKSGIRMYQEDLSNGRYDPEWIRQAEKSMNDRSNGDFDAWKEKEYEEFWGQKQKMAVGVIAGESNKIKLETLVRNDVIQVGDIWVFSRSFNKGKKTGILVEKEATVRSPLIVLDYPYR</sequence>
<feature type="domain" description="DEUBAD" evidence="9">
    <location>
        <begin position="198"/>
        <end position="312"/>
    </location>
</feature>
<evidence type="ECO:0000256" key="2">
    <source>
        <dbReference type="ARBA" id="ARBA00022723"/>
    </source>
</evidence>
<organism evidence="10 11">
    <name type="scientific">Trichoglossum hirsutum</name>
    <dbReference type="NCBI Taxonomy" id="265104"/>
    <lineage>
        <taxon>Eukaryota</taxon>
        <taxon>Fungi</taxon>
        <taxon>Dikarya</taxon>
        <taxon>Ascomycota</taxon>
        <taxon>Pezizomycotina</taxon>
        <taxon>Geoglossomycetes</taxon>
        <taxon>Geoglossales</taxon>
        <taxon>Geoglossaceae</taxon>
        <taxon>Trichoglossum</taxon>
    </lineage>
</organism>
<dbReference type="Pfam" id="PF13919">
    <property type="entry name" value="ASXH"/>
    <property type="match status" value="1"/>
</dbReference>
<feature type="compositionally biased region" description="Low complexity" evidence="8">
    <location>
        <begin position="108"/>
        <end position="136"/>
    </location>
</feature>
<dbReference type="Proteomes" id="UP000750711">
    <property type="component" value="Unassembled WGS sequence"/>
</dbReference>
<dbReference type="InterPro" id="IPR028020">
    <property type="entry name" value="ASX_DEUBAD_dom"/>
</dbReference>
<dbReference type="EMBL" id="JAGHQM010000984">
    <property type="protein sequence ID" value="KAH0556877.1"/>
    <property type="molecule type" value="Genomic_DNA"/>
</dbReference>
<comment type="caution">
    <text evidence="10">The sequence shown here is derived from an EMBL/GenBank/DDBJ whole genome shotgun (WGS) entry which is preliminary data.</text>
</comment>
<protein>
    <recommendedName>
        <fullName evidence="9">DEUBAD domain-containing protein</fullName>
    </recommendedName>
</protein>